<evidence type="ECO:0000313" key="3">
    <source>
        <dbReference type="WBParaSite" id="nOo.2.0.1.t05976-RA"/>
    </source>
</evidence>
<organism evidence="3">
    <name type="scientific">Onchocerca ochengi</name>
    <name type="common">Filarial nematode worm</name>
    <dbReference type="NCBI Taxonomy" id="42157"/>
    <lineage>
        <taxon>Eukaryota</taxon>
        <taxon>Metazoa</taxon>
        <taxon>Ecdysozoa</taxon>
        <taxon>Nematoda</taxon>
        <taxon>Chromadorea</taxon>
        <taxon>Rhabditida</taxon>
        <taxon>Spirurina</taxon>
        <taxon>Spiruromorpha</taxon>
        <taxon>Filarioidea</taxon>
        <taxon>Onchocercidae</taxon>
        <taxon>Onchocerca</taxon>
    </lineage>
</organism>
<name>A0A182ED28_ONCOC</name>
<dbReference type="AlphaFoldDB" id="A0A182ED28"/>
<protein>
    <submittedName>
        <fullName evidence="3">Hyp20</fullName>
    </submittedName>
</protein>
<evidence type="ECO:0000313" key="2">
    <source>
        <dbReference type="Proteomes" id="UP000271087"/>
    </source>
</evidence>
<reference evidence="1 2" key="2">
    <citation type="submission" date="2018-08" db="EMBL/GenBank/DDBJ databases">
        <authorList>
            <person name="Laetsch R D."/>
            <person name="Stevens L."/>
            <person name="Kumar S."/>
            <person name="Blaxter L. M."/>
        </authorList>
    </citation>
    <scope>NUCLEOTIDE SEQUENCE [LARGE SCALE GENOMIC DNA]</scope>
</reference>
<dbReference type="OrthoDB" id="5870441at2759"/>
<proteinExistence type="predicted"/>
<accession>A0A182ED28</accession>
<gene>
    <name evidence="1" type="ORF">NOO_LOCUS5976</name>
</gene>
<sequence length="265" mass="29280">NKEQEIPQFQQPTTSGNFQLFVTARSPNNEIELPNISLTKAYQPFSITRYTARSKIDFNKQINNLTNFNTLNLTMHELHNPASVAIASNHFFPHAIASSPDLLFSTENTLPFEFNNNSNAVIPNFASPIASKSLNRITVAQVPFLLSQMPISNTNATVIVDTIPTSTDSTINTGTTIITTNPTTNLNSTTSTSTTTTVTSSISEPIGRSTVGDEEMKITRYNLNTVPSLIPLKPNFLGSNFDGLFLPWFNDPQFALWPEGFFRRG</sequence>
<dbReference type="STRING" id="42157.A0A182ED28"/>
<evidence type="ECO:0000313" key="1">
    <source>
        <dbReference type="EMBL" id="VDK80337.1"/>
    </source>
</evidence>
<dbReference type="Proteomes" id="UP000271087">
    <property type="component" value="Unassembled WGS sequence"/>
</dbReference>
<keyword evidence="2" id="KW-1185">Reference proteome</keyword>
<reference evidence="3" key="1">
    <citation type="submission" date="2016-06" db="UniProtKB">
        <authorList>
            <consortium name="WormBaseParasite"/>
        </authorList>
    </citation>
    <scope>IDENTIFICATION</scope>
</reference>
<dbReference type="EMBL" id="UYRW01001737">
    <property type="protein sequence ID" value="VDK80337.1"/>
    <property type="molecule type" value="Genomic_DNA"/>
</dbReference>
<dbReference type="WBParaSite" id="nOo.2.0.1.t05976-RA">
    <property type="protein sequence ID" value="nOo.2.0.1.t05976-RA"/>
    <property type="gene ID" value="nOo.2.0.1.g05976"/>
</dbReference>